<keyword evidence="2" id="KW-1185">Reference proteome</keyword>
<name>A0ACC0NF87_RHOML</name>
<evidence type="ECO:0000313" key="2">
    <source>
        <dbReference type="Proteomes" id="UP001062846"/>
    </source>
</evidence>
<comment type="caution">
    <text evidence="1">The sequence shown here is derived from an EMBL/GenBank/DDBJ whole genome shotgun (WGS) entry which is preliminary data.</text>
</comment>
<dbReference type="EMBL" id="CM046393">
    <property type="protein sequence ID" value="KAI8551526.1"/>
    <property type="molecule type" value="Genomic_DNA"/>
</dbReference>
<reference evidence="1" key="1">
    <citation type="submission" date="2022-02" db="EMBL/GenBank/DDBJ databases">
        <title>Plant Genome Project.</title>
        <authorList>
            <person name="Zhang R.-G."/>
        </authorList>
    </citation>
    <scope>NUCLEOTIDE SEQUENCE</scope>
    <source>
        <strain evidence="1">AT1</strain>
    </source>
</reference>
<protein>
    <submittedName>
        <fullName evidence="1">Uncharacterized protein</fullName>
    </submittedName>
</protein>
<sequence length="300" mass="35496">MPRLNRKQKRRREEQKGLMALQAFMNVVIGVCRLYLFITSTFRPRRPELSLNPDFYQTHINNINRLVRGNDVDCDEQVRVNRHTFLRLCWLVRGVGLTDSRNVCLEERVAIFLWVLSHHTKQKRTKYQFYRSTKTISRHFNAVLQAVLRLHQMLLETPDPVPANYHDTRWNWFQANPHIDSKVRHWKSVRARIVDITNLSGYGWDAVNKRIDVEQAVWDAYEKVHPKKAQGLYGKSFRYFEDWQTIFGKDKATGAAAEDLTKWRGRIFPMKVWSHTTPMIFMIPYSITTINISPTLLQLP</sequence>
<dbReference type="Proteomes" id="UP001062846">
    <property type="component" value="Chromosome 6"/>
</dbReference>
<gene>
    <name evidence="1" type="ORF">RHMOL_Rhmol06G0193800</name>
</gene>
<organism evidence="1 2">
    <name type="scientific">Rhododendron molle</name>
    <name type="common">Chinese azalea</name>
    <name type="synonym">Azalea mollis</name>
    <dbReference type="NCBI Taxonomy" id="49168"/>
    <lineage>
        <taxon>Eukaryota</taxon>
        <taxon>Viridiplantae</taxon>
        <taxon>Streptophyta</taxon>
        <taxon>Embryophyta</taxon>
        <taxon>Tracheophyta</taxon>
        <taxon>Spermatophyta</taxon>
        <taxon>Magnoliopsida</taxon>
        <taxon>eudicotyledons</taxon>
        <taxon>Gunneridae</taxon>
        <taxon>Pentapetalae</taxon>
        <taxon>asterids</taxon>
        <taxon>Ericales</taxon>
        <taxon>Ericaceae</taxon>
        <taxon>Ericoideae</taxon>
        <taxon>Rhodoreae</taxon>
        <taxon>Rhododendron</taxon>
    </lineage>
</organism>
<accession>A0ACC0NF87</accession>
<proteinExistence type="predicted"/>
<evidence type="ECO:0000313" key="1">
    <source>
        <dbReference type="EMBL" id="KAI8551526.1"/>
    </source>
</evidence>